<protein>
    <recommendedName>
        <fullName evidence="4">DUF5024 domain-containing protein</fullName>
    </recommendedName>
</protein>
<reference evidence="2 3" key="1">
    <citation type="submission" date="2011-02" db="EMBL/GenBank/DDBJ databases">
        <authorList>
            <person name="Weinstock G."/>
            <person name="Sodergren E."/>
            <person name="Clifton S."/>
            <person name="Fulton L."/>
            <person name="Fulton B."/>
            <person name="Courtney L."/>
            <person name="Fronick C."/>
            <person name="Harrison M."/>
            <person name="Strong C."/>
            <person name="Farmer C."/>
            <person name="Delahaunty K."/>
            <person name="Markovic C."/>
            <person name="Hall O."/>
            <person name="Minx P."/>
            <person name="Tomlinson C."/>
            <person name="Mitreva M."/>
            <person name="Hou S."/>
            <person name="Chen J."/>
            <person name="Wollam A."/>
            <person name="Pepin K.H."/>
            <person name="Johnson M."/>
            <person name="Bhonagiri V."/>
            <person name="Zhang X."/>
            <person name="Suruliraj S."/>
            <person name="Warren W."/>
            <person name="Chinwalla A."/>
            <person name="Mardis E.R."/>
            <person name="Wilson R.K."/>
        </authorList>
    </citation>
    <scope>NUCLEOTIDE SEQUENCE [LARGE SCALE GENOMIC DNA]</scope>
    <source>
        <strain evidence="2 3">YIT 11841</strain>
    </source>
</reference>
<comment type="caution">
    <text evidence="2">The sequence shown here is derived from an EMBL/GenBank/DDBJ whole genome shotgun (WGS) entry which is preliminary data.</text>
</comment>
<keyword evidence="3" id="KW-1185">Reference proteome</keyword>
<gene>
    <name evidence="2" type="ORF">HMPREF9442_00647</name>
</gene>
<evidence type="ECO:0008006" key="4">
    <source>
        <dbReference type="Google" id="ProtNLM"/>
    </source>
</evidence>
<accession>F3QR49</accession>
<dbReference type="Proteomes" id="UP000005546">
    <property type="component" value="Unassembled WGS sequence"/>
</dbReference>
<feature type="chain" id="PRO_5003300802" description="DUF5024 domain-containing protein" evidence="1">
    <location>
        <begin position="18"/>
        <end position="128"/>
    </location>
</feature>
<name>F3QR49_9BACT</name>
<feature type="signal peptide" evidence="1">
    <location>
        <begin position="1"/>
        <end position="17"/>
    </location>
</feature>
<dbReference type="OrthoDB" id="1078068at2"/>
<dbReference type="eggNOG" id="ENOG502ZEW1">
    <property type="taxonomic scope" value="Bacteria"/>
</dbReference>
<organism evidence="2 3">
    <name type="scientific">Paraprevotella xylaniphila YIT 11841</name>
    <dbReference type="NCBI Taxonomy" id="762982"/>
    <lineage>
        <taxon>Bacteria</taxon>
        <taxon>Pseudomonadati</taxon>
        <taxon>Bacteroidota</taxon>
        <taxon>Bacteroidia</taxon>
        <taxon>Bacteroidales</taxon>
        <taxon>Prevotellaceae</taxon>
        <taxon>Paraprevotella</taxon>
    </lineage>
</organism>
<dbReference type="RefSeq" id="WP_008625131.1">
    <property type="nucleotide sequence ID" value="NZ_GL883824.1"/>
</dbReference>
<proteinExistence type="predicted"/>
<keyword evidence="1" id="KW-0732">Signal</keyword>
<sequence length="128" mass="14399">MKKLLFTLLFMTGFSLAGQSQNSIDRLVEKHSTTGESVFTSAIEREPASQKVIKVVKMLKSKHMNASPFIAAFENESRHANSKLTHSKDKTTLVLTTESKDNVRIYMLKYDPKSKIGIEVTIIVKPNK</sequence>
<dbReference type="EMBL" id="AFBR01000020">
    <property type="protein sequence ID" value="EGG56303.1"/>
    <property type="molecule type" value="Genomic_DNA"/>
</dbReference>
<evidence type="ECO:0000313" key="3">
    <source>
        <dbReference type="Proteomes" id="UP000005546"/>
    </source>
</evidence>
<dbReference type="AlphaFoldDB" id="F3QR49"/>
<dbReference type="STRING" id="762982.HMPREF9442_00647"/>
<evidence type="ECO:0000313" key="2">
    <source>
        <dbReference type="EMBL" id="EGG56303.1"/>
    </source>
</evidence>
<evidence type="ECO:0000256" key="1">
    <source>
        <dbReference type="SAM" id="SignalP"/>
    </source>
</evidence>
<dbReference type="HOGENOM" id="CLU_1968544_0_0_10"/>
<dbReference type="GeneID" id="98396272"/>